<feature type="transmembrane region" description="Helical" evidence="1">
    <location>
        <begin position="20"/>
        <end position="39"/>
    </location>
</feature>
<gene>
    <name evidence="2" type="ORF">EG850_00735</name>
</gene>
<evidence type="ECO:0008006" key="4">
    <source>
        <dbReference type="Google" id="ProtNLM"/>
    </source>
</evidence>
<sequence>MTTSNQEPTSVPIMRQVLRWSLLLTLAIAVIGGLIGWFVAGWPGVWSAVVAAGITLIFSGVTALSIILAARFDPLFFVAVILGAWILKFLVFLGILALVKQLGFTHDWMLWSCMVVGILGQLAVDVLVVTRSRIGHVSDVHLPGNPK</sequence>
<feature type="transmembrane region" description="Helical" evidence="1">
    <location>
        <begin position="108"/>
        <end position="129"/>
    </location>
</feature>
<feature type="transmembrane region" description="Helical" evidence="1">
    <location>
        <begin position="75"/>
        <end position="96"/>
    </location>
</feature>
<dbReference type="OrthoDB" id="5117309at2"/>
<reference evidence="2 3" key="1">
    <citation type="submission" date="2018-11" db="EMBL/GenBank/DDBJ databases">
        <title>YIM 102482-1 draft genome.</title>
        <authorList>
            <person name="Li G."/>
            <person name="Jiang Y."/>
        </authorList>
    </citation>
    <scope>NUCLEOTIDE SEQUENCE [LARGE SCALE GENOMIC DNA]</scope>
    <source>
        <strain evidence="2 3">YIM 102482-1</strain>
    </source>
</reference>
<name>A0A3P3W462_9MICO</name>
<keyword evidence="3" id="KW-1185">Reference proteome</keyword>
<comment type="caution">
    <text evidence="2">The sequence shown here is derived from an EMBL/GenBank/DDBJ whole genome shotgun (WGS) entry which is preliminary data.</text>
</comment>
<dbReference type="Proteomes" id="UP000274391">
    <property type="component" value="Unassembled WGS sequence"/>
</dbReference>
<dbReference type="EMBL" id="RQVS01000001">
    <property type="protein sequence ID" value="RRJ88706.1"/>
    <property type="molecule type" value="Genomic_DNA"/>
</dbReference>
<evidence type="ECO:0000256" key="1">
    <source>
        <dbReference type="SAM" id="Phobius"/>
    </source>
</evidence>
<organism evidence="2 3">
    <name type="scientific">Gulosibacter macacae</name>
    <dbReference type="NCBI Taxonomy" id="2488791"/>
    <lineage>
        <taxon>Bacteria</taxon>
        <taxon>Bacillati</taxon>
        <taxon>Actinomycetota</taxon>
        <taxon>Actinomycetes</taxon>
        <taxon>Micrococcales</taxon>
        <taxon>Microbacteriaceae</taxon>
        <taxon>Gulosibacter</taxon>
    </lineage>
</organism>
<evidence type="ECO:0000313" key="3">
    <source>
        <dbReference type="Proteomes" id="UP000274391"/>
    </source>
</evidence>
<keyword evidence="1" id="KW-0472">Membrane</keyword>
<proteinExistence type="predicted"/>
<dbReference type="AlphaFoldDB" id="A0A3P3W462"/>
<dbReference type="RefSeq" id="WP_124968858.1">
    <property type="nucleotide sequence ID" value="NZ_RQVS01000001.1"/>
</dbReference>
<keyword evidence="1" id="KW-0812">Transmembrane</keyword>
<keyword evidence="1" id="KW-1133">Transmembrane helix</keyword>
<accession>A0A3P3W462</accession>
<evidence type="ECO:0000313" key="2">
    <source>
        <dbReference type="EMBL" id="RRJ88706.1"/>
    </source>
</evidence>
<protein>
    <recommendedName>
        <fullName evidence="4">ATP synthase protein I</fullName>
    </recommendedName>
</protein>
<feature type="transmembrane region" description="Helical" evidence="1">
    <location>
        <begin position="45"/>
        <end position="68"/>
    </location>
</feature>